<feature type="domain" description="Phage tail tape measure protein" evidence="1">
    <location>
        <begin position="24"/>
        <end position="126"/>
    </location>
</feature>
<reference evidence="2 3" key="1">
    <citation type="submission" date="2015-10" db="EMBL/GenBank/DDBJ databases">
        <title>Butyribacter intestini gen. nov., sp. nov., a butyric acid-producing bacterium of the family Lachnospiraceae isolated from the human faeces.</title>
        <authorList>
            <person name="Zou Y."/>
            <person name="Xue W."/>
            <person name="Luo G."/>
            <person name="Lv M."/>
        </authorList>
    </citation>
    <scope>NUCLEOTIDE SEQUENCE [LARGE SCALE GENOMIC DNA]</scope>
    <source>
        <strain evidence="2 3">TF01-11</strain>
    </source>
</reference>
<comment type="caution">
    <text evidence="2">The sequence shown here is derived from an EMBL/GenBank/DDBJ whole genome shotgun (WGS) entry which is preliminary data.</text>
</comment>
<protein>
    <recommendedName>
        <fullName evidence="1">Phage tail tape measure protein domain-containing protein</fullName>
    </recommendedName>
</protein>
<sequence length="133" mass="14333">MTEVRKVSEGTEAQYKSFQQTVSSTAQEIASTNKELINSSADFSRLGYSLEQAESLAKNTTLFVNVGDGIDITAATEDMITAMKAFDIKAEDSIKIVDNYNQIGNKFALSATDIGEAMKRSASALETGNSCLE</sequence>
<dbReference type="InterPro" id="IPR010090">
    <property type="entry name" value="Phage_tape_meas"/>
</dbReference>
<keyword evidence="3" id="KW-1185">Reference proteome</keyword>
<evidence type="ECO:0000313" key="2">
    <source>
        <dbReference type="EMBL" id="KQC84684.1"/>
    </source>
</evidence>
<accession>A0AAW3JRC0</accession>
<dbReference type="NCBIfam" id="TIGR01760">
    <property type="entry name" value="tape_meas_TP901"/>
    <property type="match status" value="1"/>
</dbReference>
<evidence type="ECO:0000259" key="1">
    <source>
        <dbReference type="Pfam" id="PF10145"/>
    </source>
</evidence>
<gene>
    <name evidence="2" type="ORF">APZ18_08095</name>
</gene>
<name>A0AAW3JRC0_9FIRM</name>
<dbReference type="Pfam" id="PF10145">
    <property type="entry name" value="PhageMin_Tail"/>
    <property type="match status" value="1"/>
</dbReference>
<organism evidence="2 3">
    <name type="scientific">Butyribacter intestini</name>
    <dbReference type="NCBI Taxonomy" id="1703332"/>
    <lineage>
        <taxon>Bacteria</taxon>
        <taxon>Bacillati</taxon>
        <taxon>Bacillota</taxon>
        <taxon>Clostridia</taxon>
        <taxon>Lachnospirales</taxon>
        <taxon>Lachnospiraceae</taxon>
        <taxon>Butyribacter</taxon>
    </lineage>
</organism>
<dbReference type="EMBL" id="LLKB01000005">
    <property type="protein sequence ID" value="KQC84684.1"/>
    <property type="molecule type" value="Genomic_DNA"/>
</dbReference>
<dbReference type="Proteomes" id="UP000050833">
    <property type="component" value="Unassembled WGS sequence"/>
</dbReference>
<evidence type="ECO:0000313" key="3">
    <source>
        <dbReference type="Proteomes" id="UP000050833"/>
    </source>
</evidence>
<proteinExistence type="predicted"/>
<dbReference type="AlphaFoldDB" id="A0AAW3JRC0"/>